<evidence type="ECO:0000256" key="2">
    <source>
        <dbReference type="ARBA" id="ARBA00004818"/>
    </source>
</evidence>
<dbReference type="InterPro" id="IPR041492">
    <property type="entry name" value="HAD_2"/>
</dbReference>
<evidence type="ECO:0000256" key="3">
    <source>
        <dbReference type="ARBA" id="ARBA00006171"/>
    </source>
</evidence>
<dbReference type="PANTHER" id="PTHR43434:SF1">
    <property type="entry name" value="PHOSPHOGLYCOLATE PHOSPHATASE"/>
    <property type="match status" value="1"/>
</dbReference>
<dbReference type="SFLD" id="SFLDG01129">
    <property type="entry name" value="C1.5:_HAD__Beta-PGM__Phosphata"/>
    <property type="match status" value="1"/>
</dbReference>
<evidence type="ECO:0000313" key="6">
    <source>
        <dbReference type="Proteomes" id="UP000634455"/>
    </source>
</evidence>
<evidence type="ECO:0000313" key="5">
    <source>
        <dbReference type="EMBL" id="GHA54502.1"/>
    </source>
</evidence>
<comment type="similarity">
    <text evidence="3">Belongs to the HAD-like hydrolase superfamily. CbbY/CbbZ/Gph/YieH family.</text>
</comment>
<dbReference type="Pfam" id="PF13419">
    <property type="entry name" value="HAD_2"/>
    <property type="match status" value="1"/>
</dbReference>
<dbReference type="SUPFAM" id="SSF56784">
    <property type="entry name" value="HAD-like"/>
    <property type="match status" value="1"/>
</dbReference>
<dbReference type="PANTHER" id="PTHR43434">
    <property type="entry name" value="PHOSPHOGLYCOLATE PHOSPHATASE"/>
    <property type="match status" value="1"/>
</dbReference>
<gene>
    <name evidence="5" type="ORF">GCM10008927_20370</name>
</gene>
<dbReference type="EMBL" id="BMZF01000005">
    <property type="protein sequence ID" value="GHA54502.1"/>
    <property type="molecule type" value="Genomic_DNA"/>
</dbReference>
<dbReference type="InterPro" id="IPR050155">
    <property type="entry name" value="HAD-like_hydrolase_sf"/>
</dbReference>
<dbReference type="InterPro" id="IPR023198">
    <property type="entry name" value="PGP-like_dom2"/>
</dbReference>
<dbReference type="Gene3D" id="3.40.50.1000">
    <property type="entry name" value="HAD superfamily/HAD-like"/>
    <property type="match status" value="1"/>
</dbReference>
<comment type="catalytic activity">
    <reaction evidence="1">
        <text>2-phosphoglycolate + H2O = glycolate + phosphate</text>
        <dbReference type="Rhea" id="RHEA:14369"/>
        <dbReference type="ChEBI" id="CHEBI:15377"/>
        <dbReference type="ChEBI" id="CHEBI:29805"/>
        <dbReference type="ChEBI" id="CHEBI:43474"/>
        <dbReference type="ChEBI" id="CHEBI:58033"/>
        <dbReference type="EC" id="3.1.3.18"/>
    </reaction>
</comment>
<protein>
    <recommendedName>
        <fullName evidence="4">phosphoglycolate phosphatase</fullName>
        <ecNumber evidence="4">3.1.3.18</ecNumber>
    </recommendedName>
</protein>
<dbReference type="SFLD" id="SFLDS00003">
    <property type="entry name" value="Haloacid_Dehalogenase"/>
    <property type="match status" value="1"/>
</dbReference>
<dbReference type="EC" id="3.1.3.18" evidence="4"/>
<accession>A0ABQ3D2K5</accession>
<reference evidence="6" key="1">
    <citation type="journal article" date="2019" name="Int. J. Syst. Evol. Microbiol.">
        <title>The Global Catalogue of Microorganisms (GCM) 10K type strain sequencing project: providing services to taxonomists for standard genome sequencing and annotation.</title>
        <authorList>
            <consortium name="The Broad Institute Genomics Platform"/>
            <consortium name="The Broad Institute Genome Sequencing Center for Infectious Disease"/>
            <person name="Wu L."/>
            <person name="Ma J."/>
        </authorList>
    </citation>
    <scope>NUCLEOTIDE SEQUENCE [LARGE SCALE GENOMIC DNA]</scope>
    <source>
        <strain evidence="6">KCTC 32465</strain>
    </source>
</reference>
<dbReference type="Proteomes" id="UP000634455">
    <property type="component" value="Unassembled WGS sequence"/>
</dbReference>
<evidence type="ECO:0000256" key="4">
    <source>
        <dbReference type="ARBA" id="ARBA00013078"/>
    </source>
</evidence>
<sequence length="232" mass="24789">MPQPKIKAVLFDKDGTLFDFNATWAAWCKNVISLLAPNDLPRQIRLGNSCGFDVETLAFETGSIIVNGTAEETVGAWMAADSLLSLDTIEHIGRVEFQKLLAVPVKELVKTLHDLKSSGYALGVATNDLEENAVKQLLDAGIFEIFDFVVGSDSGFGGKPDPGMIFGFADAIGVLPANIAMVGDSTHDLHAGDAAGCYRVGVLTGPAVRDEIEHAADIILNDISELPRHLLN</sequence>
<keyword evidence="6" id="KW-1185">Reference proteome</keyword>
<dbReference type="NCBIfam" id="TIGR01549">
    <property type="entry name" value="HAD-SF-IA-v1"/>
    <property type="match status" value="1"/>
</dbReference>
<dbReference type="RefSeq" id="WP_189640621.1">
    <property type="nucleotide sequence ID" value="NZ_BMZF01000005.1"/>
</dbReference>
<comment type="caution">
    <text evidence="5">The sequence shown here is derived from an EMBL/GenBank/DDBJ whole genome shotgun (WGS) entry which is preliminary data.</text>
</comment>
<dbReference type="InterPro" id="IPR036412">
    <property type="entry name" value="HAD-like_sf"/>
</dbReference>
<organism evidence="5 6">
    <name type="scientific">Paramylibacter ulvae</name>
    <dbReference type="NCBI Taxonomy" id="1651968"/>
    <lineage>
        <taxon>Bacteria</taxon>
        <taxon>Pseudomonadati</taxon>
        <taxon>Pseudomonadota</taxon>
        <taxon>Alphaproteobacteria</taxon>
        <taxon>Rhodobacterales</taxon>
        <taxon>Paracoccaceae</taxon>
        <taxon>Paramylibacter</taxon>
    </lineage>
</organism>
<proteinExistence type="inferred from homology"/>
<dbReference type="PRINTS" id="PR00413">
    <property type="entry name" value="HADHALOGNASE"/>
</dbReference>
<dbReference type="InterPro" id="IPR023214">
    <property type="entry name" value="HAD_sf"/>
</dbReference>
<dbReference type="Gene3D" id="1.10.150.240">
    <property type="entry name" value="Putative phosphatase, domain 2"/>
    <property type="match status" value="1"/>
</dbReference>
<comment type="pathway">
    <text evidence="2">Organic acid metabolism; glycolate biosynthesis; glycolate from 2-phosphoglycolate: step 1/1.</text>
</comment>
<dbReference type="InterPro" id="IPR006439">
    <property type="entry name" value="HAD-SF_hydro_IA"/>
</dbReference>
<name>A0ABQ3D2K5_9RHOB</name>
<evidence type="ECO:0000256" key="1">
    <source>
        <dbReference type="ARBA" id="ARBA00000830"/>
    </source>
</evidence>